<evidence type="ECO:0000256" key="5">
    <source>
        <dbReference type="ARBA" id="ARBA00022771"/>
    </source>
</evidence>
<keyword evidence="6" id="KW-0862">Zinc</keyword>
<comment type="subcellular location">
    <subcellularLocation>
        <location evidence="1">Nucleus</location>
    </subcellularLocation>
</comment>
<dbReference type="GO" id="GO:0005654">
    <property type="term" value="C:nucleoplasm"/>
    <property type="evidence" value="ECO:0007669"/>
    <property type="project" value="Ensembl"/>
</dbReference>
<dbReference type="FunFam" id="3.30.160.60:FF:000270">
    <property type="entry name" value="Zinc finger protein 512"/>
    <property type="match status" value="1"/>
</dbReference>
<keyword evidence="15" id="KW-1185">Reference proteome</keyword>
<evidence type="ECO:0000256" key="12">
    <source>
        <dbReference type="SAM" id="MobiDB-lite"/>
    </source>
</evidence>
<keyword evidence="9" id="KW-0804">Transcription</keyword>
<evidence type="ECO:0000256" key="2">
    <source>
        <dbReference type="ARBA" id="ARBA00006991"/>
    </source>
</evidence>
<feature type="region of interest" description="Disordered" evidence="12">
    <location>
        <begin position="199"/>
        <end position="260"/>
    </location>
</feature>
<protein>
    <submittedName>
        <fullName evidence="14">Zinc finger protein 512B</fullName>
    </submittedName>
</protein>
<feature type="compositionally biased region" description="Polar residues" evidence="12">
    <location>
        <begin position="159"/>
        <end position="168"/>
    </location>
</feature>
<evidence type="ECO:0000256" key="6">
    <source>
        <dbReference type="ARBA" id="ARBA00022833"/>
    </source>
</evidence>
<dbReference type="InterPro" id="IPR048408">
    <property type="entry name" value="ZNF512_C2HC"/>
</dbReference>
<feature type="domain" description="C2H2-type" evidence="13">
    <location>
        <begin position="102"/>
        <end position="129"/>
    </location>
</feature>
<gene>
    <name evidence="14" type="primary">ZNF512B</name>
</gene>
<dbReference type="FunFam" id="3.30.160.60:FF:000177">
    <property type="entry name" value="Zinc finger protein 512"/>
    <property type="match status" value="1"/>
</dbReference>
<dbReference type="PROSITE" id="PS50157">
    <property type="entry name" value="ZINC_FINGER_C2H2_2"/>
    <property type="match status" value="4"/>
</dbReference>
<dbReference type="SUPFAM" id="SSF57667">
    <property type="entry name" value="beta-beta-alpha zinc fingers"/>
    <property type="match status" value="7"/>
</dbReference>
<dbReference type="InterPro" id="IPR013087">
    <property type="entry name" value="Znf_C2H2_type"/>
</dbReference>
<comment type="similarity">
    <text evidence="2">Belongs to the krueppel C2H2-type zinc-finger protein family.</text>
</comment>
<dbReference type="Ensembl" id="ENSLLTT00000015891.1">
    <property type="protein sequence ID" value="ENSLLTP00000015293.1"/>
    <property type="gene ID" value="ENSLLTG00000011682.1"/>
</dbReference>
<dbReference type="Pfam" id="PF21276">
    <property type="entry name" value="ZNF512_C2HC"/>
    <property type="match status" value="2"/>
</dbReference>
<evidence type="ECO:0000313" key="14">
    <source>
        <dbReference type="Ensembl" id="ENSLLTP00000015293.1"/>
    </source>
</evidence>
<keyword evidence="8" id="KW-0238">DNA-binding</keyword>
<dbReference type="Gene3D" id="3.30.160.60">
    <property type="entry name" value="Classic Zinc Finger"/>
    <property type="match status" value="4"/>
</dbReference>
<keyword evidence="7" id="KW-0805">Transcription regulation</keyword>
<dbReference type="PANTHER" id="PTHR22979:SF3">
    <property type="entry name" value="ZINC FINGER PROTEIN 512B"/>
    <property type="match status" value="1"/>
</dbReference>
<feature type="compositionally biased region" description="Basic residues" evidence="12">
    <location>
        <begin position="237"/>
        <end position="247"/>
    </location>
</feature>
<evidence type="ECO:0000256" key="4">
    <source>
        <dbReference type="ARBA" id="ARBA00022737"/>
    </source>
</evidence>
<evidence type="ECO:0000256" key="8">
    <source>
        <dbReference type="ARBA" id="ARBA00023125"/>
    </source>
</evidence>
<dbReference type="InterPro" id="IPR036236">
    <property type="entry name" value="Znf_C2H2_sf"/>
</dbReference>
<dbReference type="SMART" id="SM00355">
    <property type="entry name" value="ZnF_C2H2"/>
    <property type="match status" value="6"/>
</dbReference>
<evidence type="ECO:0000256" key="7">
    <source>
        <dbReference type="ARBA" id="ARBA00023015"/>
    </source>
</evidence>
<keyword evidence="5 11" id="KW-0863">Zinc-finger</keyword>
<reference evidence="14" key="1">
    <citation type="submission" date="2025-08" db="UniProtKB">
        <authorList>
            <consortium name="Ensembl"/>
        </authorList>
    </citation>
    <scope>IDENTIFICATION</scope>
</reference>
<evidence type="ECO:0000256" key="10">
    <source>
        <dbReference type="ARBA" id="ARBA00023242"/>
    </source>
</evidence>
<keyword evidence="3" id="KW-0479">Metal-binding</keyword>
<feature type="domain" description="C2H2-type" evidence="13">
    <location>
        <begin position="358"/>
        <end position="386"/>
    </location>
</feature>
<sequence length="752" mass="84170">VEDYLKSILFSTAFSFFSLPLLAGNAMNDKTESKRKGRPKTENQALKDIPLPLMNQWKDEFKAHSRVKCPNSGCWLEFPSIYGLKYHFQRCQGGVVVEKRTFPCLYCEAVFTSKTQLEKHCLWNHLDRPLPAASPPVENKVQKATSKGTGKKRAAERTLSPTLPPSKQSKVEKAVALQHPENGEHAAVSQGIRALKTAAAGGGEGAATPLGQTPGTRSSKHQASRQAFKQEEDPERMKHRRKQKTPKKFTGEQPSISGTFGLKGLAKAEDKAKAHRAKKLEASLLSSNTEDHKKKHLGSNAKKEATALRRGRWGLLVWQRIINEKGEVACPTCGMITRKTVLGLKKHMEVCQKLQDALKCQHCKKQFKSKAGLNYHTMAEHVNKTAPVEAAVPLSELGDRERLRKMLKQMGKLKCPNEGCVATFSSLMGYQYHQKRCGKQPSELEKPVFTCPHCGKAYKSKAGHDYHIRSEHPVTVSPLTSVWALYLPALKMGHVETPGRAGPPPEQPELQPEPSPVEDFERTPSGRIRRTSAQVAVFHLQEIAEDELAKDWTKRRMKDDLVPETKQLNYTRPGLPKLNPRLLEAWKNEVKEKGHINCPNDCCAAIYCSVSGLKAHLANCNKGGHSVGKYRCLLCQKEFSSESGVKYHIIKTHSENWFHTSTDSSKKKKSKEPRTPSNEEQKTSPDGKKRGRKPKERPSEFFPKDTESLLGNINHKKATSPWPVANCILDEKERGNKPFHAPKFGANKMPEK</sequence>
<evidence type="ECO:0000313" key="15">
    <source>
        <dbReference type="Proteomes" id="UP000694406"/>
    </source>
</evidence>
<dbReference type="GeneTree" id="ENSGT00940000159165"/>
<feature type="compositionally biased region" description="Basic and acidic residues" evidence="12">
    <location>
        <begin position="696"/>
        <end position="707"/>
    </location>
</feature>
<dbReference type="GO" id="GO:0008270">
    <property type="term" value="F:zinc ion binding"/>
    <property type="evidence" value="ECO:0007669"/>
    <property type="project" value="UniProtKB-KW"/>
</dbReference>
<reference evidence="14" key="2">
    <citation type="submission" date="2025-09" db="UniProtKB">
        <authorList>
            <consortium name="Ensembl"/>
        </authorList>
    </citation>
    <scope>IDENTIFICATION</scope>
</reference>
<feature type="compositionally biased region" description="Pro residues" evidence="12">
    <location>
        <begin position="501"/>
        <end position="515"/>
    </location>
</feature>
<evidence type="ECO:0000256" key="3">
    <source>
        <dbReference type="ARBA" id="ARBA00022723"/>
    </source>
</evidence>
<feature type="region of interest" description="Disordered" evidence="12">
    <location>
        <begin position="733"/>
        <end position="752"/>
    </location>
</feature>
<accession>A0A8C5SE85</accession>
<dbReference type="PANTHER" id="PTHR22979">
    <property type="entry name" value="ZINC FINGER PROTEIN-RELATED"/>
    <property type="match status" value="1"/>
</dbReference>
<dbReference type="FunFam" id="3.30.160.60:FF:000857">
    <property type="entry name" value="Zinc finger protein 512B"/>
    <property type="match status" value="1"/>
</dbReference>
<organism evidence="14 15">
    <name type="scientific">Laticauda laticaudata</name>
    <name type="common">Blue-ringed sea krait</name>
    <name type="synonym">Blue-lipped sea krait</name>
    <dbReference type="NCBI Taxonomy" id="8630"/>
    <lineage>
        <taxon>Eukaryota</taxon>
        <taxon>Metazoa</taxon>
        <taxon>Chordata</taxon>
        <taxon>Craniata</taxon>
        <taxon>Vertebrata</taxon>
        <taxon>Euteleostomi</taxon>
        <taxon>Lepidosauria</taxon>
        <taxon>Squamata</taxon>
        <taxon>Bifurcata</taxon>
        <taxon>Unidentata</taxon>
        <taxon>Episquamata</taxon>
        <taxon>Toxicofera</taxon>
        <taxon>Serpentes</taxon>
        <taxon>Colubroidea</taxon>
        <taxon>Elapidae</taxon>
        <taxon>Laticaudinae</taxon>
        <taxon>Laticauda</taxon>
    </lineage>
</organism>
<dbReference type="Proteomes" id="UP000694406">
    <property type="component" value="Unplaced"/>
</dbReference>
<evidence type="ECO:0000259" key="13">
    <source>
        <dbReference type="PROSITE" id="PS50157"/>
    </source>
</evidence>
<feature type="domain" description="C2H2-type" evidence="13">
    <location>
        <begin position="449"/>
        <end position="472"/>
    </location>
</feature>
<keyword evidence="4" id="KW-0677">Repeat</keyword>
<feature type="compositionally biased region" description="Basic and acidic residues" evidence="12">
    <location>
        <begin position="672"/>
        <end position="688"/>
    </location>
</feature>
<dbReference type="InterPro" id="IPR052274">
    <property type="entry name" value="Krueppel_C2H2_Zn-finger"/>
</dbReference>
<evidence type="ECO:0000256" key="1">
    <source>
        <dbReference type="ARBA" id="ARBA00004123"/>
    </source>
</evidence>
<keyword evidence="10" id="KW-0539">Nucleus</keyword>
<name>A0A8C5SE85_LATLA</name>
<evidence type="ECO:0000256" key="9">
    <source>
        <dbReference type="ARBA" id="ARBA00023163"/>
    </source>
</evidence>
<feature type="region of interest" description="Disordered" evidence="12">
    <location>
        <begin position="659"/>
        <end position="723"/>
    </location>
</feature>
<dbReference type="AlphaFoldDB" id="A0A8C5SE85"/>
<proteinExistence type="inferred from homology"/>
<feature type="region of interest" description="Disordered" evidence="12">
    <location>
        <begin position="130"/>
        <end position="175"/>
    </location>
</feature>
<evidence type="ECO:0000256" key="11">
    <source>
        <dbReference type="PROSITE-ProRule" id="PRU00042"/>
    </source>
</evidence>
<dbReference type="GO" id="GO:0000977">
    <property type="term" value="F:RNA polymerase II transcription regulatory region sequence-specific DNA binding"/>
    <property type="evidence" value="ECO:0007669"/>
    <property type="project" value="Ensembl"/>
</dbReference>
<dbReference type="GO" id="GO:1902894">
    <property type="term" value="P:negative regulation of miRNA transcription"/>
    <property type="evidence" value="ECO:0007669"/>
    <property type="project" value="Ensembl"/>
</dbReference>
<feature type="region of interest" description="Disordered" evidence="12">
    <location>
        <begin position="495"/>
        <end position="525"/>
    </location>
</feature>
<feature type="domain" description="C2H2-type" evidence="13">
    <location>
        <begin position="630"/>
        <end position="654"/>
    </location>
</feature>
<dbReference type="GO" id="GO:0001227">
    <property type="term" value="F:DNA-binding transcription repressor activity, RNA polymerase II-specific"/>
    <property type="evidence" value="ECO:0007669"/>
    <property type="project" value="Ensembl"/>
</dbReference>
<dbReference type="PROSITE" id="PS00028">
    <property type="entry name" value="ZINC_FINGER_C2H2_1"/>
    <property type="match status" value="4"/>
</dbReference>